<keyword evidence="5" id="KW-1185">Reference proteome</keyword>
<feature type="compositionally biased region" description="Polar residues" evidence="1">
    <location>
        <begin position="37"/>
        <end position="52"/>
    </location>
</feature>
<feature type="transmembrane region" description="Helical" evidence="2">
    <location>
        <begin position="67"/>
        <end position="100"/>
    </location>
</feature>
<dbReference type="STRING" id="1344003.SAMN05445060_2480"/>
<feature type="compositionally biased region" description="Basic and acidic residues" evidence="1">
    <location>
        <begin position="1"/>
        <end position="11"/>
    </location>
</feature>
<feature type="region of interest" description="Disordered" evidence="1">
    <location>
        <begin position="1"/>
        <end position="52"/>
    </location>
</feature>
<keyword evidence="2" id="KW-0472">Membrane</keyword>
<evidence type="ECO:0000313" key="5">
    <source>
        <dbReference type="Proteomes" id="UP000186218"/>
    </source>
</evidence>
<protein>
    <submittedName>
        <fullName evidence="4">PH domain-containing protein</fullName>
    </submittedName>
</protein>
<reference evidence="4 5" key="1">
    <citation type="submission" date="2017-01" db="EMBL/GenBank/DDBJ databases">
        <authorList>
            <person name="Mah S.A."/>
            <person name="Swanson W.J."/>
            <person name="Moy G.W."/>
            <person name="Vacquier V.D."/>
        </authorList>
    </citation>
    <scope>NUCLEOTIDE SEQUENCE [LARGE SCALE GENOMIC DNA]</scope>
    <source>
        <strain evidence="4 5">CPCC 203464</strain>
    </source>
</reference>
<dbReference type="InterPro" id="IPR019692">
    <property type="entry name" value="CFP-6_PH"/>
</dbReference>
<feature type="domain" description="Low molecular weight protein antigen 6 PH" evidence="3">
    <location>
        <begin position="106"/>
        <end position="176"/>
    </location>
</feature>
<sequence>MIGSADRRCDNDGMAETSPDDPAADVEKPPTGDAGSGASSTPTTGDVDPDSSTPVVPLPAVFRLNPLTYFAVAMMFIAALALSGASLAYLGWTLLLPVLFGIWVARVRTVVTDEGLRVRGTWRTRSIGWDRLEGLQFPRWGSVRAVLDGGERVRLPAIAFRDLPRLSAASRGRIPDPYAAAAAG</sequence>
<evidence type="ECO:0000256" key="2">
    <source>
        <dbReference type="SAM" id="Phobius"/>
    </source>
</evidence>
<name>A0A1N7G4L3_9NOCA</name>
<evidence type="ECO:0000259" key="3">
    <source>
        <dbReference type="Pfam" id="PF10756"/>
    </source>
</evidence>
<proteinExistence type="predicted"/>
<evidence type="ECO:0000313" key="4">
    <source>
        <dbReference type="EMBL" id="SIS07386.1"/>
    </source>
</evidence>
<keyword evidence="2" id="KW-1133">Transmembrane helix</keyword>
<accession>A0A1N7G4L3</accession>
<organism evidence="4 5">
    <name type="scientific">Williamsia sterculiae</name>
    <dbReference type="NCBI Taxonomy" id="1344003"/>
    <lineage>
        <taxon>Bacteria</taxon>
        <taxon>Bacillati</taxon>
        <taxon>Actinomycetota</taxon>
        <taxon>Actinomycetes</taxon>
        <taxon>Mycobacteriales</taxon>
        <taxon>Nocardiaceae</taxon>
        <taxon>Williamsia</taxon>
    </lineage>
</organism>
<keyword evidence="2" id="KW-0812">Transmembrane</keyword>
<dbReference type="EMBL" id="FTNT01000007">
    <property type="protein sequence ID" value="SIS07386.1"/>
    <property type="molecule type" value="Genomic_DNA"/>
</dbReference>
<evidence type="ECO:0000256" key="1">
    <source>
        <dbReference type="SAM" id="MobiDB-lite"/>
    </source>
</evidence>
<dbReference type="Pfam" id="PF10756">
    <property type="entry name" value="bPH_6"/>
    <property type="match status" value="1"/>
</dbReference>
<gene>
    <name evidence="4" type="ORF">SAMN05445060_2480</name>
</gene>
<dbReference type="Proteomes" id="UP000186218">
    <property type="component" value="Unassembled WGS sequence"/>
</dbReference>
<dbReference type="AlphaFoldDB" id="A0A1N7G4L3"/>